<gene>
    <name evidence="1" type="ORF">CJ205_02760</name>
</gene>
<keyword evidence="2" id="KW-1185">Reference proteome</keyword>
<dbReference type="SUPFAM" id="SSF55729">
    <property type="entry name" value="Acyl-CoA N-acyltransferases (Nat)"/>
    <property type="match status" value="1"/>
</dbReference>
<keyword evidence="1" id="KW-0808">Transferase</keyword>
<dbReference type="GO" id="GO:0016740">
    <property type="term" value="F:transferase activity"/>
    <property type="evidence" value="ECO:0007669"/>
    <property type="project" value="UniProtKB-KW"/>
</dbReference>
<reference evidence="1 2" key="1">
    <citation type="submission" date="2017-09" db="EMBL/GenBank/DDBJ databases">
        <title>Bacterial strain isolated from the female urinary microbiota.</title>
        <authorList>
            <person name="Thomas-White K."/>
            <person name="Kumar N."/>
            <person name="Forster S."/>
            <person name="Putonti C."/>
            <person name="Lawley T."/>
            <person name="Wolfe A.J."/>
        </authorList>
    </citation>
    <scope>NUCLEOTIDE SEQUENCE [LARGE SCALE GENOMIC DNA]</scope>
    <source>
        <strain evidence="1 2">UMB0852</strain>
    </source>
</reference>
<name>A0A2N6SNS7_9LACT</name>
<comment type="caution">
    <text evidence="1">The sequence shown here is derived from an EMBL/GenBank/DDBJ whole genome shotgun (WGS) entry which is preliminary data.</text>
</comment>
<dbReference type="Gene3D" id="3.40.630.30">
    <property type="match status" value="1"/>
</dbReference>
<protein>
    <submittedName>
        <fullName evidence="1">GNAT family N-acetyltransferase</fullName>
    </submittedName>
</protein>
<dbReference type="STRING" id="84521.SAMN04487994_100137"/>
<dbReference type="Proteomes" id="UP000235682">
    <property type="component" value="Unassembled WGS sequence"/>
</dbReference>
<evidence type="ECO:0000313" key="2">
    <source>
        <dbReference type="Proteomes" id="UP000235682"/>
    </source>
</evidence>
<dbReference type="OrthoDB" id="9796381at2"/>
<dbReference type="InterPro" id="IPR016181">
    <property type="entry name" value="Acyl_CoA_acyltransferase"/>
</dbReference>
<dbReference type="AlphaFoldDB" id="A0A2N6SNS7"/>
<proteinExistence type="predicted"/>
<dbReference type="EMBL" id="PNHE01000007">
    <property type="protein sequence ID" value="PMC58723.1"/>
    <property type="molecule type" value="Genomic_DNA"/>
</dbReference>
<accession>A0A2N6SNS7</accession>
<organism evidence="1 2">
    <name type="scientific">Dolosicoccus paucivorans</name>
    <dbReference type="NCBI Taxonomy" id="84521"/>
    <lineage>
        <taxon>Bacteria</taxon>
        <taxon>Bacillati</taxon>
        <taxon>Bacillota</taxon>
        <taxon>Bacilli</taxon>
        <taxon>Lactobacillales</taxon>
        <taxon>Aerococcaceae</taxon>
        <taxon>Dolosicoccus</taxon>
    </lineage>
</organism>
<evidence type="ECO:0000313" key="1">
    <source>
        <dbReference type="EMBL" id="PMC58723.1"/>
    </source>
</evidence>
<sequence length="170" mass="19621">MMKIRKATLDDLNTLEAIFEHGRQVMRQAGNYAQWVNGYPSRELLTQDIQQGHSYVAIGEKDGEERIYASFYLTTDPDPTYQVIEGAWLNDKPYATIHRIVSSGQRKGAGIECIQWVQSQYDNVRIDTHESNKLMQRILNKLNFKECGTIYVSDGSPRKAFHYAKKEEDK</sequence>